<feature type="domain" description="Plastocyanin-like" evidence="6">
    <location>
        <begin position="58"/>
        <end position="162"/>
    </location>
</feature>
<dbReference type="InterPro" id="IPR045087">
    <property type="entry name" value="Cu-oxidase_fam"/>
</dbReference>
<accession>A0ABS1GGS2</accession>
<sequence length="555" mass="63930">MDLSRRDLLKLGAVSAFMGLTNRFIPVYGANRGFTIGDMNETSSSVYYELVIKKETIPIGTREGRPITINGNFPAPLIRLKEGKEAIIKVYNELNESTSIHWHGLILPNRMDGVPGVVFPGIPPKSSFLYRFPVVQSGTYWYHSHTGLQEQLGHYGPLIIDPIETEPFQYDRDYVVILSDWTFSNPDEVLLKLKKWEGYYNYQQRTVSDLIRDIRKKGLLKTVKERAMWAKMRMNPRDILDITGAEFIYLINGYTPSENPTFLFNPGEKIRLRFINASAATYFDVRIPGVKMRVVQADGQNIQPVEVDEFRIAIAETYDVIIAPEEHKAYTLFAETIDRSGYARATISPEKRMESPLPERRPPSERKMMNMGDDKCNDCSPLLIPDSFGPDAAMINKKPVCMLSSPGVGLENVKHKVLTYADLKSLYPYEQRKPERQIDIHLIGNMERYIWKMVSYDGKEFSSEFHQLIKAKLNERIRIVFINHTMMDHPIHLHGMWMYINNGNGEYNPRKHTLNIKPGEKLCVEIDNDAPGNWAFHCHIMYHMHTGMFRVLQVC</sequence>
<evidence type="ECO:0000259" key="6">
    <source>
        <dbReference type="Pfam" id="PF07732"/>
    </source>
</evidence>
<proteinExistence type="predicted"/>
<dbReference type="InterPro" id="IPR001117">
    <property type="entry name" value="Cu-oxidase_2nd"/>
</dbReference>
<organism evidence="7 8">
    <name type="scientific">Persephonella atlantica</name>
    <dbReference type="NCBI Taxonomy" id="2699429"/>
    <lineage>
        <taxon>Bacteria</taxon>
        <taxon>Pseudomonadati</taxon>
        <taxon>Aquificota</taxon>
        <taxon>Aquificia</taxon>
        <taxon>Aquificales</taxon>
        <taxon>Hydrogenothermaceae</taxon>
        <taxon>Persephonella</taxon>
    </lineage>
</organism>
<dbReference type="Gene3D" id="2.60.40.420">
    <property type="entry name" value="Cupredoxins - blue copper proteins"/>
    <property type="match status" value="3"/>
</dbReference>
<keyword evidence="2" id="KW-0560">Oxidoreductase</keyword>
<evidence type="ECO:0000256" key="3">
    <source>
        <dbReference type="ARBA" id="ARBA00023008"/>
    </source>
</evidence>
<keyword evidence="3" id="KW-0186">Copper</keyword>
<dbReference type="RefSeq" id="WP_200673507.1">
    <property type="nucleotide sequence ID" value="NZ_JAACYA010000001.1"/>
</dbReference>
<dbReference type="InterPro" id="IPR034279">
    <property type="entry name" value="CuRO_3_CopA"/>
</dbReference>
<dbReference type="Pfam" id="PF07732">
    <property type="entry name" value="Cu-oxidase_3"/>
    <property type="match status" value="1"/>
</dbReference>
<dbReference type="Proteomes" id="UP000772812">
    <property type="component" value="Unassembled WGS sequence"/>
</dbReference>
<dbReference type="InterPro" id="IPR011707">
    <property type="entry name" value="Cu-oxidase-like_N"/>
</dbReference>
<dbReference type="InterPro" id="IPR006376">
    <property type="entry name" value="Cu-R_CopA"/>
</dbReference>
<name>A0ABS1GGS2_9AQUI</name>
<dbReference type="PROSITE" id="PS00079">
    <property type="entry name" value="MULTICOPPER_OXIDASE1"/>
    <property type="match status" value="1"/>
</dbReference>
<evidence type="ECO:0000313" key="8">
    <source>
        <dbReference type="Proteomes" id="UP000772812"/>
    </source>
</evidence>
<dbReference type="NCBIfam" id="TIGR01480">
    <property type="entry name" value="copper_res_A"/>
    <property type="match status" value="1"/>
</dbReference>
<dbReference type="CDD" id="cd13874">
    <property type="entry name" value="CuRO_2_CopA"/>
    <property type="match status" value="1"/>
</dbReference>
<dbReference type="EMBL" id="JAACYA010000001">
    <property type="protein sequence ID" value="MBK3332123.1"/>
    <property type="molecule type" value="Genomic_DNA"/>
</dbReference>
<dbReference type="InterPro" id="IPR011706">
    <property type="entry name" value="Cu-oxidase_C"/>
</dbReference>
<gene>
    <name evidence="7" type="ORF">GWK41_03455</name>
</gene>
<dbReference type="InterPro" id="IPR002355">
    <property type="entry name" value="Cu_oxidase_Cu_BS"/>
</dbReference>
<evidence type="ECO:0000256" key="2">
    <source>
        <dbReference type="ARBA" id="ARBA00023002"/>
    </source>
</evidence>
<dbReference type="InterPro" id="IPR008972">
    <property type="entry name" value="Cupredoxin"/>
</dbReference>
<dbReference type="PANTHER" id="PTHR11709">
    <property type="entry name" value="MULTI-COPPER OXIDASE"/>
    <property type="match status" value="1"/>
</dbReference>
<evidence type="ECO:0000313" key="7">
    <source>
        <dbReference type="EMBL" id="MBK3332123.1"/>
    </source>
</evidence>
<evidence type="ECO:0000259" key="5">
    <source>
        <dbReference type="Pfam" id="PF07731"/>
    </source>
</evidence>
<dbReference type="PROSITE" id="PS00080">
    <property type="entry name" value="MULTICOPPER_OXIDASE2"/>
    <property type="match status" value="1"/>
</dbReference>
<dbReference type="PANTHER" id="PTHR11709:SF394">
    <property type="entry name" value="FI03373P-RELATED"/>
    <property type="match status" value="1"/>
</dbReference>
<dbReference type="InterPro" id="IPR034282">
    <property type="entry name" value="CuRO_2_CopA"/>
</dbReference>
<dbReference type="CDD" id="cd13848">
    <property type="entry name" value="CuRO_1_CopA"/>
    <property type="match status" value="1"/>
</dbReference>
<keyword evidence="8" id="KW-1185">Reference proteome</keyword>
<evidence type="ECO:0000259" key="4">
    <source>
        <dbReference type="Pfam" id="PF00394"/>
    </source>
</evidence>
<dbReference type="InterPro" id="IPR033138">
    <property type="entry name" value="Cu_oxidase_CS"/>
</dbReference>
<protein>
    <submittedName>
        <fullName evidence="7">Copper resistance system multicopper oxidase</fullName>
    </submittedName>
</protein>
<dbReference type="Pfam" id="PF00394">
    <property type="entry name" value="Cu-oxidase"/>
    <property type="match status" value="1"/>
</dbReference>
<dbReference type="CDD" id="cd13896">
    <property type="entry name" value="CuRO_3_CopA"/>
    <property type="match status" value="1"/>
</dbReference>
<comment type="caution">
    <text evidence="7">The sequence shown here is derived from an EMBL/GenBank/DDBJ whole genome shotgun (WGS) entry which is preliminary data.</text>
</comment>
<reference evidence="7 8" key="1">
    <citation type="journal article" date="2021" name="Syst. Appl. Microbiol.">
        <title>Persephonella atlantica sp. nov.: How to adapt to physico-chemical gradients in high temperature hydrothermal habitats.</title>
        <authorList>
            <person name="Francois D.X."/>
            <person name="Godfroy A."/>
            <person name="Mathien C."/>
            <person name="Aube J."/>
            <person name="Cathalot C."/>
            <person name="Lesongeur F."/>
            <person name="L'Haridon S."/>
            <person name="Philippon X."/>
            <person name="Roussel E.G."/>
        </authorList>
    </citation>
    <scope>NUCLEOTIDE SEQUENCE [LARGE SCALE GENOMIC DNA]</scope>
    <source>
        <strain evidence="7 8">MO1340</strain>
    </source>
</reference>
<feature type="domain" description="Plastocyanin-like" evidence="5">
    <location>
        <begin position="434"/>
        <end position="554"/>
    </location>
</feature>
<keyword evidence="1" id="KW-0479">Metal-binding</keyword>
<evidence type="ECO:0000256" key="1">
    <source>
        <dbReference type="ARBA" id="ARBA00022723"/>
    </source>
</evidence>
<dbReference type="Pfam" id="PF07731">
    <property type="entry name" value="Cu-oxidase_2"/>
    <property type="match status" value="1"/>
</dbReference>
<dbReference type="SUPFAM" id="SSF49503">
    <property type="entry name" value="Cupredoxins"/>
    <property type="match status" value="3"/>
</dbReference>
<feature type="domain" description="Plastocyanin-like" evidence="4">
    <location>
        <begin position="173"/>
        <end position="335"/>
    </location>
</feature>
<dbReference type="InterPro" id="IPR034284">
    <property type="entry name" value="CuRO_1_CopA"/>
</dbReference>